<comment type="caution">
    <text evidence="10">The sequence shown here is derived from an EMBL/GenBank/DDBJ whole genome shotgun (WGS) entry which is preliminary data.</text>
</comment>
<dbReference type="Pfam" id="PF00815">
    <property type="entry name" value="Histidinol_dh"/>
    <property type="match status" value="1"/>
</dbReference>
<dbReference type="GO" id="GO:0005829">
    <property type="term" value="C:cytosol"/>
    <property type="evidence" value="ECO:0007669"/>
    <property type="project" value="TreeGrafter"/>
</dbReference>
<sequence>MKIMPVSEWEKNAPIDPPTETVMKIIDRVKKSGDKALREYAAEWDGGAPERWVLPIGGAAEAWEKTTESVQNAMRVAAAQLEAWSRACLPKAPARLTHGDVKLRQDIRPVASAAVYVPGGRYPLVSSALMGLIPAQVAGVPRRVLMTPAKGGKVNAEILAAAHLGGATEIWAVGGAHGIAAAALGVDGLDPVDLIVGPGNAYVSEAKRQLQGVVAIDMVAGPSELLVIADKGTNLEYLAWDLLAQAEHGPDSESVVFSEDQSVLVALSKKLDSLVREWNNDVGEQAVTQVCGAYGSFSDLSAAANRMAPEHLHVTTTDLKPWESVLTNYGSLFLGDLTAVALGDYASGGNHVLPTSRGGRFRGGLSVEDFMVRRTVQAYDPENDLSVMEAAAELARVEGLYAHEKSLQVRLQTRK</sequence>
<evidence type="ECO:0000313" key="11">
    <source>
        <dbReference type="Proteomes" id="UP000547674"/>
    </source>
</evidence>
<feature type="active site" description="Proton acceptor" evidence="6">
    <location>
        <position position="310"/>
    </location>
</feature>
<keyword evidence="3 8" id="KW-0862">Zinc</keyword>
<keyword evidence="4 5" id="KW-0560">Oxidoreductase</keyword>
<proteinExistence type="inferred from homology"/>
<dbReference type="PIRSF" id="PIRSF000099">
    <property type="entry name" value="Histidinol_dh"/>
    <property type="match status" value="1"/>
</dbReference>
<feature type="binding site" evidence="8">
    <location>
        <position position="344"/>
    </location>
    <ligand>
        <name>Zn(2+)</name>
        <dbReference type="ChEBI" id="CHEBI:29105"/>
    </ligand>
</feature>
<dbReference type="NCBIfam" id="TIGR00069">
    <property type="entry name" value="hisD"/>
    <property type="match status" value="1"/>
</dbReference>
<evidence type="ECO:0000256" key="8">
    <source>
        <dbReference type="PIRSR" id="PIRSR000099-4"/>
    </source>
</evidence>
<feature type="binding site" evidence="7">
    <location>
        <position position="248"/>
    </location>
    <ligand>
        <name>substrate</name>
    </ligand>
</feature>
<dbReference type="GO" id="GO:0046872">
    <property type="term" value="F:metal ion binding"/>
    <property type="evidence" value="ECO:0007669"/>
    <property type="project" value="UniProtKB-KW"/>
</dbReference>
<dbReference type="EMBL" id="JABDJR010000511">
    <property type="protein sequence ID" value="NNF07633.1"/>
    <property type="molecule type" value="Genomic_DNA"/>
</dbReference>
<dbReference type="FunFam" id="3.40.50.1980:FF:000001">
    <property type="entry name" value="Histidinol dehydrogenase"/>
    <property type="match status" value="1"/>
</dbReference>
<feature type="binding site" evidence="7">
    <location>
        <position position="403"/>
    </location>
    <ligand>
        <name>substrate</name>
    </ligand>
</feature>
<dbReference type="SUPFAM" id="SSF53720">
    <property type="entry name" value="ALDH-like"/>
    <property type="match status" value="1"/>
</dbReference>
<dbReference type="InterPro" id="IPR016161">
    <property type="entry name" value="Ald_DH/histidinol_DH"/>
</dbReference>
<evidence type="ECO:0000256" key="5">
    <source>
        <dbReference type="PIRNR" id="PIRNR000099"/>
    </source>
</evidence>
<feature type="binding site" evidence="7">
    <location>
        <position position="223"/>
    </location>
    <ligand>
        <name>substrate</name>
    </ligand>
</feature>
<name>A0A7Y2EG84_UNCEI</name>
<gene>
    <name evidence="10" type="primary">hisD</name>
    <name evidence="10" type="ORF">HKN21_12800</name>
</gene>
<dbReference type="AlphaFoldDB" id="A0A7Y2EG84"/>
<feature type="binding site" evidence="7">
    <location>
        <position position="398"/>
    </location>
    <ligand>
        <name>substrate</name>
    </ligand>
</feature>
<dbReference type="PANTHER" id="PTHR21256:SF2">
    <property type="entry name" value="HISTIDINE BIOSYNTHESIS TRIFUNCTIONAL PROTEIN"/>
    <property type="match status" value="1"/>
</dbReference>
<dbReference type="Gene3D" id="1.20.5.1300">
    <property type="match status" value="1"/>
</dbReference>
<evidence type="ECO:0000256" key="6">
    <source>
        <dbReference type="PIRSR" id="PIRSR000099-1"/>
    </source>
</evidence>
<keyword evidence="2 8" id="KW-0479">Metal-binding</keyword>
<dbReference type="InterPro" id="IPR012131">
    <property type="entry name" value="Hstdl_DH"/>
</dbReference>
<dbReference type="Proteomes" id="UP000547674">
    <property type="component" value="Unassembled WGS sequence"/>
</dbReference>
<evidence type="ECO:0000256" key="3">
    <source>
        <dbReference type="ARBA" id="ARBA00022833"/>
    </source>
</evidence>
<evidence type="ECO:0000256" key="1">
    <source>
        <dbReference type="ARBA" id="ARBA00010178"/>
    </source>
</evidence>
<evidence type="ECO:0000256" key="2">
    <source>
        <dbReference type="ARBA" id="ARBA00022723"/>
    </source>
</evidence>
<feature type="binding site" evidence="8">
    <location>
        <position position="248"/>
    </location>
    <ligand>
        <name>Zn(2+)</name>
        <dbReference type="ChEBI" id="CHEBI:29105"/>
    </ligand>
</feature>
<dbReference type="PROSITE" id="PS00611">
    <property type="entry name" value="HISOL_DEHYDROGENASE"/>
    <property type="match status" value="1"/>
</dbReference>
<accession>A0A7Y2EG84</accession>
<dbReference type="InterPro" id="IPR022695">
    <property type="entry name" value="Histidinol_DH_monofunct"/>
</dbReference>
<evidence type="ECO:0000256" key="4">
    <source>
        <dbReference type="ARBA" id="ARBA00023002"/>
    </source>
</evidence>
<dbReference type="InterPro" id="IPR001692">
    <property type="entry name" value="Histidinol_DH_CS"/>
</dbReference>
<feature type="binding site" evidence="7">
    <location>
        <position position="311"/>
    </location>
    <ligand>
        <name>substrate</name>
    </ligand>
</feature>
<feature type="binding site" evidence="7">
    <location>
        <position position="344"/>
    </location>
    <ligand>
        <name>substrate</name>
    </ligand>
</feature>
<feature type="active site" description="Proton acceptor" evidence="6">
    <location>
        <position position="311"/>
    </location>
</feature>
<dbReference type="GO" id="GO:0051287">
    <property type="term" value="F:NAD binding"/>
    <property type="evidence" value="ECO:0007669"/>
    <property type="project" value="InterPro"/>
</dbReference>
<evidence type="ECO:0000256" key="9">
    <source>
        <dbReference type="RuleBase" id="RU004175"/>
    </source>
</evidence>
<comment type="cofactor">
    <cofactor evidence="8">
        <name>Zn(2+)</name>
        <dbReference type="ChEBI" id="CHEBI:29105"/>
    </cofactor>
    <text evidence="8">Binds 1 zinc ion per subunit.</text>
</comment>
<feature type="binding site" evidence="8">
    <location>
        <position position="245"/>
    </location>
    <ligand>
        <name>Zn(2+)</name>
        <dbReference type="ChEBI" id="CHEBI:29105"/>
    </ligand>
</feature>
<dbReference type="Gene3D" id="3.40.50.1980">
    <property type="entry name" value="Nitrogenase molybdenum iron protein domain"/>
    <property type="match status" value="2"/>
</dbReference>
<dbReference type="PRINTS" id="PR00083">
    <property type="entry name" value="HOLDHDRGNASE"/>
</dbReference>
<evidence type="ECO:0000256" key="7">
    <source>
        <dbReference type="PIRSR" id="PIRSR000099-3"/>
    </source>
</evidence>
<protein>
    <submittedName>
        <fullName evidence="10">Histidinol dehydrogenase</fullName>
        <ecNumber evidence="10">1.1.1.23</ecNumber>
    </submittedName>
</protein>
<feature type="binding site" evidence="8">
    <location>
        <position position="403"/>
    </location>
    <ligand>
        <name>Zn(2+)</name>
        <dbReference type="ChEBI" id="CHEBI:29105"/>
    </ligand>
</feature>
<dbReference type="CDD" id="cd06572">
    <property type="entry name" value="Histidinol_dh"/>
    <property type="match status" value="1"/>
</dbReference>
<organism evidence="10 11">
    <name type="scientific">Eiseniibacteriota bacterium</name>
    <dbReference type="NCBI Taxonomy" id="2212470"/>
    <lineage>
        <taxon>Bacteria</taxon>
        <taxon>Candidatus Eiseniibacteriota</taxon>
    </lineage>
</organism>
<feature type="binding site" evidence="7">
    <location>
        <position position="245"/>
    </location>
    <ligand>
        <name>substrate</name>
    </ligand>
</feature>
<reference evidence="10 11" key="1">
    <citation type="submission" date="2020-03" db="EMBL/GenBank/DDBJ databases">
        <title>Metabolic flexibility allows generalist bacteria to become dominant in a frequently disturbed ecosystem.</title>
        <authorList>
            <person name="Chen Y.-J."/>
            <person name="Leung P.M."/>
            <person name="Bay S.K."/>
            <person name="Hugenholtz P."/>
            <person name="Kessler A.J."/>
            <person name="Shelley G."/>
            <person name="Waite D.W."/>
            <person name="Cook P.L."/>
            <person name="Greening C."/>
        </authorList>
    </citation>
    <scope>NUCLEOTIDE SEQUENCE [LARGE SCALE GENOMIC DNA]</scope>
    <source>
        <strain evidence="10">SS_bin_28</strain>
    </source>
</reference>
<evidence type="ECO:0000313" key="10">
    <source>
        <dbReference type="EMBL" id="NNF07633.1"/>
    </source>
</evidence>
<dbReference type="GO" id="GO:0000105">
    <property type="term" value="P:L-histidine biosynthetic process"/>
    <property type="evidence" value="ECO:0007669"/>
    <property type="project" value="InterPro"/>
</dbReference>
<dbReference type="GO" id="GO:0004399">
    <property type="term" value="F:histidinol dehydrogenase activity"/>
    <property type="evidence" value="ECO:0007669"/>
    <property type="project" value="UniProtKB-EC"/>
</dbReference>
<dbReference type="PANTHER" id="PTHR21256">
    <property type="entry name" value="HISTIDINOL DEHYDROGENASE HDH"/>
    <property type="match status" value="1"/>
</dbReference>
<comment type="similarity">
    <text evidence="1 5 9">Belongs to the histidinol dehydrogenase family.</text>
</comment>
<dbReference type="EC" id="1.1.1.23" evidence="10"/>